<evidence type="ECO:0000313" key="5">
    <source>
        <dbReference type="EMBL" id="RDI98957.1"/>
    </source>
</evidence>
<reference evidence="5 6" key="1">
    <citation type="submission" date="2018-07" db="EMBL/GenBank/DDBJ databases">
        <title>Dyella solisilvae sp. nov., isolated from the pine and broad-leaved mixed forest soil.</title>
        <authorList>
            <person name="Gao Z."/>
            <person name="Qiu L."/>
        </authorList>
    </citation>
    <scope>NUCLEOTIDE SEQUENCE [LARGE SCALE GENOMIC DNA]</scope>
    <source>
        <strain evidence="5 6">DHG54</strain>
    </source>
</reference>
<dbReference type="GO" id="GO:0005524">
    <property type="term" value="F:ATP binding"/>
    <property type="evidence" value="ECO:0007669"/>
    <property type="project" value="InterPro"/>
</dbReference>
<keyword evidence="6" id="KW-1185">Reference proteome</keyword>
<organism evidence="5 6">
    <name type="scientific">Dyella solisilvae</name>
    <dbReference type="NCBI Taxonomy" id="1920168"/>
    <lineage>
        <taxon>Bacteria</taxon>
        <taxon>Pseudomonadati</taxon>
        <taxon>Pseudomonadota</taxon>
        <taxon>Gammaproteobacteria</taxon>
        <taxon>Lysobacterales</taxon>
        <taxon>Rhodanobacteraceae</taxon>
        <taxon>Dyella</taxon>
    </lineage>
</organism>
<dbReference type="SMART" id="SM00487">
    <property type="entry name" value="DEXDc"/>
    <property type="match status" value="1"/>
</dbReference>
<evidence type="ECO:0000256" key="1">
    <source>
        <dbReference type="ARBA" id="ARBA00022801"/>
    </source>
</evidence>
<gene>
    <name evidence="5" type="ORF">DVT68_10705</name>
</gene>
<dbReference type="InterPro" id="IPR027417">
    <property type="entry name" value="P-loop_NTPase"/>
</dbReference>
<evidence type="ECO:0000259" key="3">
    <source>
        <dbReference type="PROSITE" id="PS51192"/>
    </source>
</evidence>
<feature type="domain" description="Helicase ATP-binding" evidence="3">
    <location>
        <begin position="47"/>
        <end position="216"/>
    </location>
</feature>
<sequence>MADLQLDARKWRFLDNPNKYANSETAVDADLQCEPLERQFRTAKEILFRFQKGHSVLLADDVGLGKTTVAALIAWVIACQGKRVRIYAPNKVLQRRWAEELERHVPMLEHFGASYDRIKQGNTGTKQGDVGKLNAGRIQVSTHFKLIESYRKGEERTACDLMIIDEAHRAKGDGSRFNEALHNLGDRATRKLILTATPFSIRLTDLEQLLCFVGAKKIDLDKVRYYANKLKSLYELGGGHDVDAEADRLVSAARAAIDGLQPYLIRHGIDDLSAAEREHFGAASAGRWDIPTAPATRGDLELLLRMVRLLELTPERKGVRRNDPRFHIGWQQVGTELKRVNQAYQAAKRANCDNDYIVLGRHIEEAKNSLRKRQKDPHPKVLAVSGAIRSTVVNGGEKVLVFCHHRATASELLGALEKSLKAEKVMRIGPPEKKVWSAAWGSLLRAEELWPNEQVRPRDCGELMEPIVDWLCSSGIRWQVAGWLDKPATNAEALADQLKKSRPRHADAEKVPTIAEAARTLVKSLLDEQSKSTRALLRNMKRKGRAVGASHLPGRLDEGLRVMGWWTHDHGDPPKTLYTGNEPDIVLALFNSPFGPDVLVTTDRLSEGVDLHRYCRHLIHYELDPSPVRTLQRNGRLRRVGSWAALTGRPICYAYPAFGGTRDERAVAVMEQRISAFGLLLGGVPTIEDQSIERDQSFAMKVLDNARKRLEKLNRHLHV</sequence>
<accession>A0A370K937</accession>
<dbReference type="AlphaFoldDB" id="A0A370K937"/>
<name>A0A370K937_9GAMM</name>
<dbReference type="InterPro" id="IPR003593">
    <property type="entry name" value="AAA+_ATPase"/>
</dbReference>
<feature type="domain" description="Helicase C-terminal" evidence="4">
    <location>
        <begin position="510"/>
        <end position="692"/>
    </location>
</feature>
<dbReference type="Pfam" id="PF00176">
    <property type="entry name" value="SNF2-rel_dom"/>
    <property type="match status" value="1"/>
</dbReference>
<protein>
    <recommendedName>
        <fullName evidence="7">ATP-dependent helicase</fullName>
    </recommendedName>
</protein>
<dbReference type="InterPro" id="IPR000330">
    <property type="entry name" value="SNF2_N"/>
</dbReference>
<dbReference type="Gene3D" id="3.40.50.10810">
    <property type="entry name" value="Tandem AAA-ATPase domain"/>
    <property type="match status" value="1"/>
</dbReference>
<comment type="caution">
    <text evidence="5">The sequence shown here is derived from an EMBL/GenBank/DDBJ whole genome shotgun (WGS) entry which is preliminary data.</text>
</comment>
<dbReference type="InterPro" id="IPR001650">
    <property type="entry name" value="Helicase_C-like"/>
</dbReference>
<evidence type="ECO:0000256" key="2">
    <source>
        <dbReference type="ARBA" id="ARBA00022806"/>
    </source>
</evidence>
<dbReference type="Proteomes" id="UP000254711">
    <property type="component" value="Unassembled WGS sequence"/>
</dbReference>
<keyword evidence="2" id="KW-0067">ATP-binding</keyword>
<dbReference type="EMBL" id="QQSY01000002">
    <property type="protein sequence ID" value="RDI98957.1"/>
    <property type="molecule type" value="Genomic_DNA"/>
</dbReference>
<dbReference type="RefSeq" id="WP_114825044.1">
    <property type="nucleotide sequence ID" value="NZ_QQSY01000002.1"/>
</dbReference>
<dbReference type="Pfam" id="PF00271">
    <property type="entry name" value="Helicase_C"/>
    <property type="match status" value="1"/>
</dbReference>
<dbReference type="PANTHER" id="PTHR45766">
    <property type="entry name" value="DNA ANNEALING HELICASE AND ENDONUCLEASE ZRANB3 FAMILY MEMBER"/>
    <property type="match status" value="1"/>
</dbReference>
<dbReference type="PROSITE" id="PS51192">
    <property type="entry name" value="HELICASE_ATP_BIND_1"/>
    <property type="match status" value="1"/>
</dbReference>
<keyword evidence="2" id="KW-0347">Helicase</keyword>
<evidence type="ECO:0000259" key="4">
    <source>
        <dbReference type="PROSITE" id="PS51194"/>
    </source>
</evidence>
<keyword evidence="1" id="KW-0378">Hydrolase</keyword>
<keyword evidence="2" id="KW-0547">Nucleotide-binding</keyword>
<dbReference type="InterPro" id="IPR038718">
    <property type="entry name" value="SNF2-like_sf"/>
</dbReference>
<dbReference type="OrthoDB" id="9814088at2"/>
<dbReference type="SMART" id="SM00382">
    <property type="entry name" value="AAA"/>
    <property type="match status" value="1"/>
</dbReference>
<proteinExistence type="predicted"/>
<dbReference type="Gene3D" id="3.40.50.300">
    <property type="entry name" value="P-loop containing nucleotide triphosphate hydrolases"/>
    <property type="match status" value="1"/>
</dbReference>
<evidence type="ECO:0008006" key="7">
    <source>
        <dbReference type="Google" id="ProtNLM"/>
    </source>
</evidence>
<dbReference type="PROSITE" id="PS51194">
    <property type="entry name" value="HELICASE_CTER"/>
    <property type="match status" value="1"/>
</dbReference>
<evidence type="ECO:0000313" key="6">
    <source>
        <dbReference type="Proteomes" id="UP000254711"/>
    </source>
</evidence>
<dbReference type="PANTHER" id="PTHR45766:SF6">
    <property type="entry name" value="SWI_SNF-RELATED MATRIX-ASSOCIATED ACTIN-DEPENDENT REGULATOR OF CHROMATIN SUBFAMILY A-LIKE PROTEIN 1"/>
    <property type="match status" value="1"/>
</dbReference>
<dbReference type="GO" id="GO:0016787">
    <property type="term" value="F:hydrolase activity"/>
    <property type="evidence" value="ECO:0007669"/>
    <property type="project" value="UniProtKB-KW"/>
</dbReference>
<dbReference type="SUPFAM" id="SSF52540">
    <property type="entry name" value="P-loop containing nucleoside triphosphate hydrolases"/>
    <property type="match status" value="1"/>
</dbReference>
<dbReference type="InterPro" id="IPR014001">
    <property type="entry name" value="Helicase_ATP-bd"/>
</dbReference>